<keyword evidence="2" id="KW-0472">Membrane</keyword>
<keyword evidence="2" id="KW-0812">Transmembrane</keyword>
<keyword evidence="2" id="KW-1133">Transmembrane helix</keyword>
<evidence type="ECO:0000313" key="3">
    <source>
        <dbReference type="EMBL" id="ODV91236.1"/>
    </source>
</evidence>
<gene>
    <name evidence="3" type="ORF">CANCADRAFT_121654</name>
</gene>
<feature type="compositionally biased region" description="Polar residues" evidence="1">
    <location>
        <begin position="292"/>
        <end position="305"/>
    </location>
</feature>
<protein>
    <recommendedName>
        <fullName evidence="5">PSI domain-containing protein</fullName>
    </recommendedName>
</protein>
<evidence type="ECO:0000256" key="2">
    <source>
        <dbReference type="SAM" id="Phobius"/>
    </source>
</evidence>
<evidence type="ECO:0008006" key="5">
    <source>
        <dbReference type="Google" id="ProtNLM"/>
    </source>
</evidence>
<evidence type="ECO:0000313" key="4">
    <source>
        <dbReference type="Proteomes" id="UP000095023"/>
    </source>
</evidence>
<feature type="transmembrane region" description="Helical" evidence="2">
    <location>
        <begin position="65"/>
        <end position="96"/>
    </location>
</feature>
<dbReference type="EMBL" id="KV453842">
    <property type="protein sequence ID" value="ODV91236.1"/>
    <property type="molecule type" value="Genomic_DNA"/>
</dbReference>
<name>A0A1E4THK9_9ASCO</name>
<sequence length="312" mass="34852">MDNLCGACLKKGKNYAWCYFSAKCVKIEAGGLFDNVFYPIRHTSVCSIGEKWEMRTNYTGCSTSIGMYATAIASIILTVLATTLIFITVFLSVSWCTSRSRRSRRFSSIYESASRTLFRPRYQDNYSRRSKSRGFWFGLRRLFRKKTASRGRLLSRGGGYYGPDQRYRPFIISYSPGTSTSSYESQNAGYNSLVPPRSPIRHSSSLISEGSEYGQNFSGYQDDVLDLGSPSRPSIHSMLNTRRSRNQWDSPAAGEGVRVIRSSMSLNSPSSSIPEIYPHGGGAQPFYSISRSVAESRETPQSVSTLVPDDNV</sequence>
<organism evidence="3 4">
    <name type="scientific">Tortispora caseinolytica NRRL Y-17796</name>
    <dbReference type="NCBI Taxonomy" id="767744"/>
    <lineage>
        <taxon>Eukaryota</taxon>
        <taxon>Fungi</taxon>
        <taxon>Dikarya</taxon>
        <taxon>Ascomycota</taxon>
        <taxon>Saccharomycotina</taxon>
        <taxon>Trigonopsidomycetes</taxon>
        <taxon>Trigonopsidales</taxon>
        <taxon>Trigonopsidaceae</taxon>
        <taxon>Tortispora</taxon>
    </lineage>
</organism>
<proteinExistence type="predicted"/>
<feature type="region of interest" description="Disordered" evidence="1">
    <location>
        <begin position="292"/>
        <end position="312"/>
    </location>
</feature>
<keyword evidence="4" id="KW-1185">Reference proteome</keyword>
<dbReference type="AlphaFoldDB" id="A0A1E4THK9"/>
<reference evidence="4" key="1">
    <citation type="submission" date="2016-02" db="EMBL/GenBank/DDBJ databases">
        <title>Comparative genomics of biotechnologically important yeasts.</title>
        <authorList>
            <consortium name="DOE Joint Genome Institute"/>
            <person name="Riley R."/>
            <person name="Haridas S."/>
            <person name="Wolfe K.H."/>
            <person name="Lopes M.R."/>
            <person name="Hittinger C.T."/>
            <person name="Goker M."/>
            <person name="Salamov A."/>
            <person name="Wisecaver J."/>
            <person name="Long T.M."/>
            <person name="Aerts A.L."/>
            <person name="Barry K."/>
            <person name="Choi C."/>
            <person name="Clum A."/>
            <person name="Coughlan A.Y."/>
            <person name="Deshpande S."/>
            <person name="Douglass A.P."/>
            <person name="Hanson S.J."/>
            <person name="Klenk H.-P."/>
            <person name="Labutti K."/>
            <person name="Lapidus A."/>
            <person name="Lindquist E."/>
            <person name="Lipzen A."/>
            <person name="Meier-Kolthoff J.P."/>
            <person name="Ohm R.A."/>
            <person name="Otillar R.P."/>
            <person name="Pangilinan J."/>
            <person name="Peng Y."/>
            <person name="Rokas A."/>
            <person name="Rosa C.A."/>
            <person name="Scheuner C."/>
            <person name="Sibirny A.A."/>
            <person name="Slot J.C."/>
            <person name="Stielow J.B."/>
            <person name="Sun H."/>
            <person name="Kurtzman C.P."/>
            <person name="Blackwell M."/>
            <person name="Jeffries T.W."/>
            <person name="Grigoriev I.V."/>
        </authorList>
    </citation>
    <scope>NUCLEOTIDE SEQUENCE [LARGE SCALE GENOMIC DNA]</scope>
    <source>
        <strain evidence="4">NRRL Y-17796</strain>
    </source>
</reference>
<evidence type="ECO:0000256" key="1">
    <source>
        <dbReference type="SAM" id="MobiDB-lite"/>
    </source>
</evidence>
<accession>A0A1E4THK9</accession>
<dbReference type="Proteomes" id="UP000095023">
    <property type="component" value="Unassembled WGS sequence"/>
</dbReference>